<accession>A0A1M7KBV2</accession>
<sequence length="199" mass="23868">MKRFIFYILLLFVLGCTRYKSFSNKYFSLTVPNEFIIDSINLGEYNLTKFPDRQLISKGDSDIYSFSFYSNKKNFRERKGVTISNSIIENKDNKDYKKVILKEIRKQNKFFSQGNNKNYEIVVPLKDTVIKNRKYSYFLYQYDYSNNTEIDTIKKGRLFIERNEKIHDLDLKFDSKDNSSMQKQFNELLSIVETIKFKK</sequence>
<dbReference type="RefSeq" id="WP_068844406.1">
    <property type="nucleotide sequence ID" value="NZ_FRBT01000007.1"/>
</dbReference>
<gene>
    <name evidence="1" type="ORF">SAMN05444484_107280</name>
</gene>
<dbReference type="Proteomes" id="UP000184028">
    <property type="component" value="Unassembled WGS sequence"/>
</dbReference>
<organism evidence="1 2">
    <name type="scientific">Flavobacterium chilense</name>
    <dbReference type="NCBI Taxonomy" id="946677"/>
    <lineage>
        <taxon>Bacteria</taxon>
        <taxon>Pseudomonadati</taxon>
        <taxon>Bacteroidota</taxon>
        <taxon>Flavobacteriia</taxon>
        <taxon>Flavobacteriales</taxon>
        <taxon>Flavobacteriaceae</taxon>
        <taxon>Flavobacterium</taxon>
    </lineage>
</organism>
<evidence type="ECO:0008006" key="3">
    <source>
        <dbReference type="Google" id="ProtNLM"/>
    </source>
</evidence>
<proteinExistence type="predicted"/>
<keyword evidence="2" id="KW-1185">Reference proteome</keyword>
<dbReference type="STRING" id="946677.SAMN05444484_107280"/>
<dbReference type="PROSITE" id="PS51257">
    <property type="entry name" value="PROKAR_LIPOPROTEIN"/>
    <property type="match status" value="1"/>
</dbReference>
<reference evidence="2" key="1">
    <citation type="submission" date="2016-11" db="EMBL/GenBank/DDBJ databases">
        <authorList>
            <person name="Varghese N."/>
            <person name="Submissions S."/>
        </authorList>
    </citation>
    <scope>NUCLEOTIDE SEQUENCE [LARGE SCALE GENOMIC DNA]</scope>
    <source>
        <strain evidence="2">DSM 24724</strain>
    </source>
</reference>
<dbReference type="AlphaFoldDB" id="A0A1M7KBV2"/>
<name>A0A1M7KBV2_9FLAO</name>
<dbReference type="EMBL" id="FRBT01000007">
    <property type="protein sequence ID" value="SHM62695.1"/>
    <property type="molecule type" value="Genomic_DNA"/>
</dbReference>
<evidence type="ECO:0000313" key="2">
    <source>
        <dbReference type="Proteomes" id="UP000184028"/>
    </source>
</evidence>
<evidence type="ECO:0000313" key="1">
    <source>
        <dbReference type="EMBL" id="SHM62695.1"/>
    </source>
</evidence>
<protein>
    <recommendedName>
        <fullName evidence="3">Lipoprotein</fullName>
    </recommendedName>
</protein>